<evidence type="ECO:0000313" key="3">
    <source>
        <dbReference type="Proteomes" id="UP000831113"/>
    </source>
</evidence>
<keyword evidence="1" id="KW-0472">Membrane</keyword>
<feature type="transmembrane region" description="Helical" evidence="1">
    <location>
        <begin position="32"/>
        <end position="50"/>
    </location>
</feature>
<keyword evidence="1" id="KW-1133">Transmembrane helix</keyword>
<protein>
    <recommendedName>
        <fullName evidence="4">YcxB family protein</fullName>
    </recommendedName>
</protein>
<gene>
    <name evidence="2" type="ORF">MTX78_06105</name>
</gene>
<name>A0ABY4D2B6_9BACT</name>
<organism evidence="2 3">
    <name type="scientific">Hymenobacter tibetensis</name>
    <dbReference type="NCBI Taxonomy" id="497967"/>
    <lineage>
        <taxon>Bacteria</taxon>
        <taxon>Pseudomonadati</taxon>
        <taxon>Bacteroidota</taxon>
        <taxon>Cytophagia</taxon>
        <taxon>Cytophagales</taxon>
        <taxon>Hymenobacteraceae</taxon>
        <taxon>Hymenobacter</taxon>
    </lineage>
</organism>
<dbReference type="Proteomes" id="UP000831113">
    <property type="component" value="Chromosome"/>
</dbReference>
<accession>A0ABY4D2B6</accession>
<evidence type="ECO:0000313" key="2">
    <source>
        <dbReference type="EMBL" id="UOG76167.1"/>
    </source>
</evidence>
<keyword evidence="3" id="KW-1185">Reference proteome</keyword>
<sequence length="176" mass="20074">MSLTLVAPGVMMTADEFVAVNFRLWKKRPRTLFNHLLLGMAILLLSVGVYRDVTRFKQVTEWGSVVFLLVAILYAGVRMAIVRYELRRGYTKNTGLHQPITFTFGADTLSGNSASGHFEARWNTIRRAVWVKPNWLLLYPTEAACYYVDLRRVQTPDAPEQLLALVREAEIAVREV</sequence>
<feature type="transmembrane region" description="Helical" evidence="1">
    <location>
        <begin position="62"/>
        <end position="81"/>
    </location>
</feature>
<proteinExistence type="predicted"/>
<keyword evidence="1" id="KW-0812">Transmembrane</keyword>
<evidence type="ECO:0000256" key="1">
    <source>
        <dbReference type="SAM" id="Phobius"/>
    </source>
</evidence>
<reference evidence="2 3" key="1">
    <citation type="submission" date="2022-03" db="EMBL/GenBank/DDBJ databases">
        <title>Hymenobactersp. isolated from the air.</title>
        <authorList>
            <person name="Won M."/>
            <person name="Kwon S.-W."/>
        </authorList>
    </citation>
    <scope>NUCLEOTIDE SEQUENCE [LARGE SCALE GENOMIC DNA]</scope>
    <source>
        <strain evidence="2 3">KACC 21982</strain>
    </source>
</reference>
<dbReference type="EMBL" id="CP094669">
    <property type="protein sequence ID" value="UOG76167.1"/>
    <property type="molecule type" value="Genomic_DNA"/>
</dbReference>
<dbReference type="RefSeq" id="WP_243800830.1">
    <property type="nucleotide sequence ID" value="NZ_CP094669.1"/>
</dbReference>
<evidence type="ECO:0008006" key="4">
    <source>
        <dbReference type="Google" id="ProtNLM"/>
    </source>
</evidence>